<proteinExistence type="predicted"/>
<feature type="transmembrane region" description="Helical" evidence="10">
    <location>
        <begin position="97"/>
        <end position="115"/>
    </location>
</feature>
<dbReference type="PRINTS" id="PR00344">
    <property type="entry name" value="BCTRLSENSOR"/>
</dbReference>
<dbReference type="FunFam" id="3.30.565.10:FF:000010">
    <property type="entry name" value="Sensor histidine kinase RcsC"/>
    <property type="match status" value="1"/>
</dbReference>
<dbReference type="Gene3D" id="3.30.565.10">
    <property type="entry name" value="Histidine kinase-like ATPase, C-terminal domain"/>
    <property type="match status" value="1"/>
</dbReference>
<dbReference type="InterPro" id="IPR003594">
    <property type="entry name" value="HATPase_dom"/>
</dbReference>
<dbReference type="InterPro" id="IPR036097">
    <property type="entry name" value="HisK_dim/P_sf"/>
</dbReference>
<dbReference type="InterPro" id="IPR036890">
    <property type="entry name" value="HATPase_C_sf"/>
</dbReference>
<evidence type="ECO:0000313" key="14">
    <source>
        <dbReference type="Proteomes" id="UP000292120"/>
    </source>
</evidence>
<dbReference type="InterPro" id="IPR003661">
    <property type="entry name" value="HisK_dim/P_dom"/>
</dbReference>
<feature type="domain" description="Response regulatory" evidence="12">
    <location>
        <begin position="504"/>
        <end position="625"/>
    </location>
</feature>
<accession>A0A4Q9GXI2</accession>
<dbReference type="CDD" id="cd00082">
    <property type="entry name" value="HisKA"/>
    <property type="match status" value="1"/>
</dbReference>
<dbReference type="PANTHER" id="PTHR45339:SF1">
    <property type="entry name" value="HYBRID SIGNAL TRANSDUCTION HISTIDINE KINASE J"/>
    <property type="match status" value="1"/>
</dbReference>
<evidence type="ECO:0000259" key="12">
    <source>
        <dbReference type="PROSITE" id="PS50110"/>
    </source>
</evidence>
<keyword evidence="10" id="KW-0812">Transmembrane</keyword>
<comment type="function">
    <text evidence="7">Member of the two-component regulatory system BvgS/BvgA. Phosphorylates BvgA via a four-step phosphorelay in response to environmental signals.</text>
</comment>
<gene>
    <name evidence="13" type="ORF">EYS42_15110</name>
</gene>
<evidence type="ECO:0000256" key="7">
    <source>
        <dbReference type="ARBA" id="ARBA00058004"/>
    </source>
</evidence>
<evidence type="ECO:0000256" key="1">
    <source>
        <dbReference type="ARBA" id="ARBA00000085"/>
    </source>
</evidence>
<feature type="modified residue" description="4-aspartylphosphate" evidence="9">
    <location>
        <position position="555"/>
    </location>
</feature>
<evidence type="ECO:0000256" key="3">
    <source>
        <dbReference type="ARBA" id="ARBA00022553"/>
    </source>
</evidence>
<dbReference type="SMART" id="SM00388">
    <property type="entry name" value="HisKA"/>
    <property type="match status" value="1"/>
</dbReference>
<evidence type="ECO:0000313" key="13">
    <source>
        <dbReference type="EMBL" id="TBO28332.1"/>
    </source>
</evidence>
<dbReference type="CDD" id="cd17546">
    <property type="entry name" value="REC_hyHK_CKI1_RcsC-like"/>
    <property type="match status" value="1"/>
</dbReference>
<dbReference type="CDD" id="cd16922">
    <property type="entry name" value="HATPase_EvgS-ArcB-TorS-like"/>
    <property type="match status" value="1"/>
</dbReference>
<evidence type="ECO:0000256" key="10">
    <source>
        <dbReference type="SAM" id="Phobius"/>
    </source>
</evidence>
<dbReference type="InterPro" id="IPR004358">
    <property type="entry name" value="Sig_transdc_His_kin-like_C"/>
</dbReference>
<dbReference type="SMART" id="SM00448">
    <property type="entry name" value="REC"/>
    <property type="match status" value="1"/>
</dbReference>
<dbReference type="Pfam" id="PF00512">
    <property type="entry name" value="HisKA"/>
    <property type="match status" value="1"/>
</dbReference>
<sequence length="632" mass="68670">MTVEAPTSRLMAEDPQLLALMDAERLRMLFAPMIQITVVGSLVALALTVVVSTVLPLWLTLSWAAMPLLAGAVRLWLTLAFQRQTEIRHPERWLKRLTWVTGLNGLAWGLAAVMIMPVDDLVTSSVIVCTLVGAAALSCFTLQSSVQANVAMTLPLMAPTAVMLLSRMDPFGVFGGLGTAALGLFLVLEGRRAERRITELLWLRFTTDRISRERAEALVLARQNAETKDQFVATMSHEMRTPLHGILGLADVIQRRLPARVGPLADARQHAQLIQRSGQHLLALINDVLDFSRIEAGRMRLTPVAMDLHSLVSDVMALSRVTAERKGLVLEMRMELPVPCWVWGDSARLRQVLFNLIGNAVKFTDQGHVQVTAQRTSVDTVTLTVEDTGIGIPADMLDKVFDPFQQVDGSFGRKYQGTGLGLTISREIVRAMGGDLLCRSTQGKGSTFWLEVQLPPCAAPTHPVSAELDDMSTLPGTWVESAAMPLTSDGAAPNPTANPGLRGHVLLVEDNAVNALVAEATLHDLGLTVSMATRGHEALQMLTDGPHSFDVVLMDCQMPEMDGLEVTRRLRAHEREAGLPNVPVVALTANTGAQDRAQCTAAGMDDHLAKPFSSNDLAQVLQRHLVPRSVTA</sequence>
<keyword evidence="5" id="KW-0902">Two-component regulatory system</keyword>
<evidence type="ECO:0000256" key="2">
    <source>
        <dbReference type="ARBA" id="ARBA00012438"/>
    </source>
</evidence>
<dbReference type="Gene3D" id="1.10.287.130">
    <property type="match status" value="1"/>
</dbReference>
<feature type="transmembrane region" description="Helical" evidence="10">
    <location>
        <begin position="29"/>
        <end position="51"/>
    </location>
</feature>
<dbReference type="PANTHER" id="PTHR45339">
    <property type="entry name" value="HYBRID SIGNAL TRANSDUCTION HISTIDINE KINASE J"/>
    <property type="match status" value="1"/>
</dbReference>
<dbReference type="PROSITE" id="PS50109">
    <property type="entry name" value="HIS_KIN"/>
    <property type="match status" value="1"/>
</dbReference>
<dbReference type="SUPFAM" id="SSF52172">
    <property type="entry name" value="CheY-like"/>
    <property type="match status" value="1"/>
</dbReference>
<comment type="caution">
    <text evidence="13">The sequence shown here is derived from an EMBL/GenBank/DDBJ whole genome shotgun (WGS) entry which is preliminary data.</text>
</comment>
<keyword evidence="4" id="KW-0732">Signal</keyword>
<protein>
    <recommendedName>
        <fullName evidence="8">Virulence sensor protein BvgS</fullName>
        <ecNumber evidence="2">2.7.13.3</ecNumber>
    </recommendedName>
</protein>
<evidence type="ECO:0000259" key="11">
    <source>
        <dbReference type="PROSITE" id="PS50109"/>
    </source>
</evidence>
<name>A0A4Q9GXI2_9BURK</name>
<dbReference type="EC" id="2.7.13.3" evidence="2"/>
<evidence type="ECO:0000256" key="5">
    <source>
        <dbReference type="ARBA" id="ARBA00023012"/>
    </source>
</evidence>
<dbReference type="OrthoDB" id="8577169at2"/>
<feature type="transmembrane region" description="Helical" evidence="10">
    <location>
        <begin position="121"/>
        <end position="141"/>
    </location>
</feature>
<organism evidence="13 14">
    <name type="scientific">Aquabacterium lacunae</name>
    <dbReference type="NCBI Taxonomy" id="2528630"/>
    <lineage>
        <taxon>Bacteria</taxon>
        <taxon>Pseudomonadati</taxon>
        <taxon>Pseudomonadota</taxon>
        <taxon>Betaproteobacteria</taxon>
        <taxon>Burkholderiales</taxon>
        <taxon>Aquabacterium</taxon>
    </lineage>
</organism>
<evidence type="ECO:0000256" key="8">
    <source>
        <dbReference type="ARBA" id="ARBA00070152"/>
    </source>
</evidence>
<reference evidence="13 14" key="1">
    <citation type="submission" date="2019-02" db="EMBL/GenBank/DDBJ databases">
        <title>Aquabacterium sp. strain KMB7.</title>
        <authorList>
            <person name="Chen W.-M."/>
        </authorList>
    </citation>
    <scope>NUCLEOTIDE SEQUENCE [LARGE SCALE GENOMIC DNA]</scope>
    <source>
        <strain evidence="13 14">KMB7</strain>
    </source>
</reference>
<dbReference type="Pfam" id="PF00072">
    <property type="entry name" value="Response_reg"/>
    <property type="match status" value="1"/>
</dbReference>
<dbReference type="SUPFAM" id="SSF55874">
    <property type="entry name" value="ATPase domain of HSP90 chaperone/DNA topoisomerase II/histidine kinase"/>
    <property type="match status" value="1"/>
</dbReference>
<dbReference type="EMBL" id="SIXI01000007">
    <property type="protein sequence ID" value="TBO28332.1"/>
    <property type="molecule type" value="Genomic_DNA"/>
</dbReference>
<comment type="catalytic activity">
    <reaction evidence="1">
        <text>ATP + protein L-histidine = ADP + protein N-phospho-L-histidine.</text>
        <dbReference type="EC" id="2.7.13.3"/>
    </reaction>
</comment>
<dbReference type="Proteomes" id="UP000292120">
    <property type="component" value="Unassembled WGS sequence"/>
</dbReference>
<dbReference type="PROSITE" id="PS50110">
    <property type="entry name" value="RESPONSE_REGULATORY"/>
    <property type="match status" value="1"/>
</dbReference>
<dbReference type="InterPro" id="IPR001789">
    <property type="entry name" value="Sig_transdc_resp-reg_receiver"/>
</dbReference>
<keyword evidence="3 9" id="KW-0597">Phosphoprotein</keyword>
<keyword evidence="10" id="KW-1133">Transmembrane helix</keyword>
<keyword evidence="10" id="KW-0472">Membrane</keyword>
<dbReference type="GO" id="GO:0000155">
    <property type="term" value="F:phosphorelay sensor kinase activity"/>
    <property type="evidence" value="ECO:0007669"/>
    <property type="project" value="InterPro"/>
</dbReference>
<dbReference type="Pfam" id="PF02518">
    <property type="entry name" value="HATPase_c"/>
    <property type="match status" value="1"/>
</dbReference>
<feature type="transmembrane region" description="Helical" evidence="10">
    <location>
        <begin position="171"/>
        <end position="188"/>
    </location>
</feature>
<dbReference type="InterPro" id="IPR005467">
    <property type="entry name" value="His_kinase_dom"/>
</dbReference>
<feature type="domain" description="Histidine kinase" evidence="11">
    <location>
        <begin position="234"/>
        <end position="456"/>
    </location>
</feature>
<dbReference type="SUPFAM" id="SSF47384">
    <property type="entry name" value="Homodimeric domain of signal transducing histidine kinase"/>
    <property type="match status" value="1"/>
</dbReference>
<keyword evidence="14" id="KW-1185">Reference proteome</keyword>
<feature type="transmembrane region" description="Helical" evidence="10">
    <location>
        <begin position="57"/>
        <end position="77"/>
    </location>
</feature>
<dbReference type="SMART" id="SM00387">
    <property type="entry name" value="HATPase_c"/>
    <property type="match status" value="1"/>
</dbReference>
<evidence type="ECO:0000256" key="6">
    <source>
        <dbReference type="ARBA" id="ARBA00023026"/>
    </source>
</evidence>
<keyword evidence="6" id="KW-0843">Virulence</keyword>
<evidence type="ECO:0000256" key="9">
    <source>
        <dbReference type="PROSITE-ProRule" id="PRU00169"/>
    </source>
</evidence>
<dbReference type="Gene3D" id="3.40.50.2300">
    <property type="match status" value="1"/>
</dbReference>
<dbReference type="AlphaFoldDB" id="A0A4Q9GXI2"/>
<dbReference type="InterPro" id="IPR011006">
    <property type="entry name" value="CheY-like_superfamily"/>
</dbReference>
<evidence type="ECO:0000256" key="4">
    <source>
        <dbReference type="ARBA" id="ARBA00022729"/>
    </source>
</evidence>